<evidence type="ECO:0000313" key="2">
    <source>
        <dbReference type="Proteomes" id="UP001500051"/>
    </source>
</evidence>
<dbReference type="NCBIfam" id="TIGR03089">
    <property type="entry name" value="TIGR03089 family protein"/>
    <property type="match status" value="1"/>
</dbReference>
<name>A0ABP7CQD9_9ACTN</name>
<accession>A0ABP7CQD9</accession>
<dbReference type="EMBL" id="BAAAYX010000002">
    <property type="protein sequence ID" value="GAA3692755.1"/>
    <property type="molecule type" value="Genomic_DNA"/>
</dbReference>
<keyword evidence="2" id="KW-1185">Reference proteome</keyword>
<gene>
    <name evidence="1" type="ORF">GCM10022204_05370</name>
</gene>
<dbReference type="SUPFAM" id="SSF56801">
    <property type="entry name" value="Acetyl-CoA synthetase-like"/>
    <property type="match status" value="1"/>
</dbReference>
<organism evidence="1 2">
    <name type="scientific">Microlunatus aurantiacus</name>
    <dbReference type="NCBI Taxonomy" id="446786"/>
    <lineage>
        <taxon>Bacteria</taxon>
        <taxon>Bacillati</taxon>
        <taxon>Actinomycetota</taxon>
        <taxon>Actinomycetes</taxon>
        <taxon>Propionibacteriales</taxon>
        <taxon>Propionibacteriaceae</taxon>
        <taxon>Microlunatus</taxon>
    </lineage>
</organism>
<dbReference type="RefSeq" id="WP_344810723.1">
    <property type="nucleotide sequence ID" value="NZ_BAAAYX010000002.1"/>
</dbReference>
<dbReference type="Proteomes" id="UP001500051">
    <property type="component" value="Unassembled WGS sequence"/>
</dbReference>
<sequence>MQLISQRLRRRTATAGADPLVTYYDLGTGERTELSAVTVANWVDKTCHLLTDEYGLDVGDGVLLDLARTHPGHWVTGCLELACWALGVTVVVDDGAASGGTASGGTAFGGTGGEAVRLVVAGPLYATAAERATVLGAELLACSLHPLGLPFAEKLPAGIADFSLEVRGQPDQFAGPTVSADLPAWRSVEATLTQAEVATVDGTSGRRLLRPSTPWSTARDGIVAALVGGGSVVVVVGDDDAALERVRVTENVDDEIGRAG</sequence>
<dbReference type="InterPro" id="IPR017523">
    <property type="entry name" value="Rv3268"/>
</dbReference>
<evidence type="ECO:0000313" key="1">
    <source>
        <dbReference type="EMBL" id="GAA3692755.1"/>
    </source>
</evidence>
<proteinExistence type="predicted"/>
<reference evidence="2" key="1">
    <citation type="journal article" date="2019" name="Int. J. Syst. Evol. Microbiol.">
        <title>The Global Catalogue of Microorganisms (GCM) 10K type strain sequencing project: providing services to taxonomists for standard genome sequencing and annotation.</title>
        <authorList>
            <consortium name="The Broad Institute Genomics Platform"/>
            <consortium name="The Broad Institute Genome Sequencing Center for Infectious Disease"/>
            <person name="Wu L."/>
            <person name="Ma J."/>
        </authorList>
    </citation>
    <scope>NUCLEOTIDE SEQUENCE [LARGE SCALE GENOMIC DNA]</scope>
    <source>
        <strain evidence="2">JCM 16548</strain>
    </source>
</reference>
<comment type="caution">
    <text evidence="1">The sequence shown here is derived from an EMBL/GenBank/DDBJ whole genome shotgun (WGS) entry which is preliminary data.</text>
</comment>
<protein>
    <submittedName>
        <fullName evidence="1">TIGR03089 family protein</fullName>
    </submittedName>
</protein>